<accession>A0ABY5MP14</accession>
<dbReference type="RefSeq" id="WP_338531019.1">
    <property type="nucleotide sequence ID" value="NZ_CP030941.1"/>
</dbReference>
<evidence type="ECO:0000313" key="2">
    <source>
        <dbReference type="EMBL" id="UUP18820.1"/>
    </source>
</evidence>
<dbReference type="InterPro" id="IPR038694">
    <property type="entry name" value="DUF427_sf"/>
</dbReference>
<sequence>MIKRTDRPSPGFARNPDKKITVEPFAGSVTVRVADVAVAETIRAKLLKEDGYPPVLYIPFEDIGFANLEPTDTKTHCPYKGDASYWRLAMPGEPGEDLMWAYEAPYDEMAEIKDHGAFYEDRVTIETKKD</sequence>
<gene>
    <name evidence="2" type="ORF">NTH_03304</name>
</gene>
<name>A0ABY5MP14_9HYPH</name>
<keyword evidence="3" id="KW-1185">Reference proteome</keyword>
<dbReference type="EMBL" id="CP030941">
    <property type="protein sequence ID" value="UUP18820.1"/>
    <property type="molecule type" value="Genomic_DNA"/>
</dbReference>
<proteinExistence type="predicted"/>
<evidence type="ECO:0000313" key="3">
    <source>
        <dbReference type="Proteomes" id="UP001342418"/>
    </source>
</evidence>
<feature type="domain" description="DUF427" evidence="1">
    <location>
        <begin position="29"/>
        <end position="120"/>
    </location>
</feature>
<organism evidence="2 3">
    <name type="scientific">Nitratireductor thuwali</name>
    <dbReference type="NCBI Taxonomy" id="2267699"/>
    <lineage>
        <taxon>Bacteria</taxon>
        <taxon>Pseudomonadati</taxon>
        <taxon>Pseudomonadota</taxon>
        <taxon>Alphaproteobacteria</taxon>
        <taxon>Hyphomicrobiales</taxon>
        <taxon>Phyllobacteriaceae</taxon>
        <taxon>Nitratireductor</taxon>
    </lineage>
</organism>
<evidence type="ECO:0000259" key="1">
    <source>
        <dbReference type="Pfam" id="PF04248"/>
    </source>
</evidence>
<dbReference type="Proteomes" id="UP001342418">
    <property type="component" value="Chromosome"/>
</dbReference>
<protein>
    <recommendedName>
        <fullName evidence="1">DUF427 domain-containing protein</fullName>
    </recommendedName>
</protein>
<dbReference type="PANTHER" id="PTHR34310">
    <property type="entry name" value="DUF427 DOMAIN PROTEIN (AFU_ORTHOLOGUE AFUA_3G02220)"/>
    <property type="match status" value="1"/>
</dbReference>
<dbReference type="InterPro" id="IPR007361">
    <property type="entry name" value="DUF427"/>
</dbReference>
<dbReference type="Gene3D" id="2.170.150.40">
    <property type="entry name" value="Domain of unknown function (DUF427)"/>
    <property type="match status" value="1"/>
</dbReference>
<reference evidence="2 3" key="1">
    <citation type="submission" date="2018-07" db="EMBL/GenBank/DDBJ databases">
        <title>Genome sequence of Nitratireductor thuwali#1536.</title>
        <authorList>
            <person name="Michoud G."/>
            <person name="Merlino G."/>
            <person name="Sefrji F.O."/>
            <person name="Daffonchio D."/>
        </authorList>
    </citation>
    <scope>NUCLEOTIDE SEQUENCE [LARGE SCALE GENOMIC DNA]</scope>
    <source>
        <strain evidence="3">Nit1536</strain>
    </source>
</reference>
<dbReference type="Pfam" id="PF04248">
    <property type="entry name" value="NTP_transf_9"/>
    <property type="match status" value="1"/>
</dbReference>
<dbReference type="PANTHER" id="PTHR34310:SF9">
    <property type="entry name" value="BLR5716 PROTEIN"/>
    <property type="match status" value="1"/>
</dbReference>